<dbReference type="GO" id="GO:0016746">
    <property type="term" value="F:acyltransferase activity"/>
    <property type="evidence" value="ECO:0007669"/>
    <property type="project" value="UniProtKB-KW"/>
</dbReference>
<gene>
    <name evidence="10" type="ORF">SAMN05216210_1861</name>
</gene>
<dbReference type="InterPro" id="IPR002123">
    <property type="entry name" value="Plipid/glycerol_acylTrfase"/>
</dbReference>
<keyword evidence="4" id="KW-1133">Transmembrane helix</keyword>
<name>A0A1H2FWW8_9GAMM</name>
<sequence length="280" mass="31055">MDWRAAWRRCWRIPAITGWIAWGLLLALLHGAWRQWRPQHSEAQRARLMQHWMRGLLDLLPLDVRYLGAATRQPALWLCNHISWLDIVVLAALYPQRFVSKSEVADWPLIGQLARAAGTLFIRRGSASGLQPALLEQLQQGHSVILFAEGTTTSGDRVAPLHGRLLSAAQLNGSPLQPVALGYYRRGRRDTLAPFIGDDHFHHHLWRLLGSAPIQARVQFLPALATDQGSRQQLADSARQDIAQALAVPLLAASGRRRNSPATKACTSGIKARKSASNPA</sequence>
<accession>A0A1H2FWW8</accession>
<evidence type="ECO:0000256" key="1">
    <source>
        <dbReference type="ARBA" id="ARBA00004370"/>
    </source>
</evidence>
<protein>
    <submittedName>
        <fullName evidence="10">Lyso-ornithine lipid acyltransferase</fullName>
    </submittedName>
</protein>
<proteinExistence type="predicted"/>
<dbReference type="GO" id="GO:0006629">
    <property type="term" value="P:lipid metabolic process"/>
    <property type="evidence" value="ECO:0007669"/>
    <property type="project" value="UniProtKB-KW"/>
</dbReference>
<dbReference type="SUPFAM" id="SSF69593">
    <property type="entry name" value="Glycerol-3-phosphate (1)-acyltransferase"/>
    <property type="match status" value="1"/>
</dbReference>
<feature type="region of interest" description="Disordered" evidence="8">
    <location>
        <begin position="257"/>
        <end position="280"/>
    </location>
</feature>
<dbReference type="CDD" id="cd07989">
    <property type="entry name" value="LPLAT_AGPAT-like"/>
    <property type="match status" value="1"/>
</dbReference>
<evidence type="ECO:0000256" key="5">
    <source>
        <dbReference type="ARBA" id="ARBA00023098"/>
    </source>
</evidence>
<evidence type="ECO:0000256" key="4">
    <source>
        <dbReference type="ARBA" id="ARBA00022989"/>
    </source>
</evidence>
<keyword evidence="6" id="KW-0472">Membrane</keyword>
<evidence type="ECO:0000313" key="11">
    <source>
        <dbReference type="Proteomes" id="UP000243924"/>
    </source>
</evidence>
<dbReference type="OrthoDB" id="9806880at2"/>
<dbReference type="AlphaFoldDB" id="A0A1H2FWW8"/>
<dbReference type="EMBL" id="LT629787">
    <property type="protein sequence ID" value="SDU11799.1"/>
    <property type="molecule type" value="Genomic_DNA"/>
</dbReference>
<dbReference type="Pfam" id="PF01553">
    <property type="entry name" value="Acyltransferase"/>
    <property type="match status" value="1"/>
</dbReference>
<dbReference type="STRING" id="1434072.SAMN05216210_1861"/>
<keyword evidence="2 10" id="KW-0808">Transferase</keyword>
<organism evidence="10 11">
    <name type="scientific">Halopseudomonas salegens</name>
    <dbReference type="NCBI Taxonomy" id="1434072"/>
    <lineage>
        <taxon>Bacteria</taxon>
        <taxon>Pseudomonadati</taxon>
        <taxon>Pseudomonadota</taxon>
        <taxon>Gammaproteobacteria</taxon>
        <taxon>Pseudomonadales</taxon>
        <taxon>Pseudomonadaceae</taxon>
        <taxon>Halopseudomonas</taxon>
    </lineage>
</organism>
<evidence type="ECO:0000259" key="9">
    <source>
        <dbReference type="SMART" id="SM00563"/>
    </source>
</evidence>
<keyword evidence="5" id="KW-0443">Lipid metabolism</keyword>
<evidence type="ECO:0000256" key="7">
    <source>
        <dbReference type="ARBA" id="ARBA00023315"/>
    </source>
</evidence>
<keyword evidence="11" id="KW-1185">Reference proteome</keyword>
<dbReference type="PANTHER" id="PTHR23063">
    <property type="entry name" value="PHOSPHOLIPID ACYLTRANSFERASE"/>
    <property type="match status" value="1"/>
</dbReference>
<dbReference type="GO" id="GO:0016020">
    <property type="term" value="C:membrane"/>
    <property type="evidence" value="ECO:0007669"/>
    <property type="project" value="UniProtKB-SubCell"/>
</dbReference>
<dbReference type="Proteomes" id="UP000243924">
    <property type="component" value="Chromosome I"/>
</dbReference>
<evidence type="ECO:0000313" key="10">
    <source>
        <dbReference type="EMBL" id="SDU11799.1"/>
    </source>
</evidence>
<dbReference type="RefSeq" id="WP_092386249.1">
    <property type="nucleotide sequence ID" value="NZ_LT629787.1"/>
</dbReference>
<keyword evidence="7 10" id="KW-0012">Acyltransferase</keyword>
<dbReference type="SMART" id="SM00563">
    <property type="entry name" value="PlsC"/>
    <property type="match status" value="1"/>
</dbReference>
<evidence type="ECO:0000256" key="3">
    <source>
        <dbReference type="ARBA" id="ARBA00022692"/>
    </source>
</evidence>
<feature type="domain" description="Phospholipid/glycerol acyltransferase" evidence="9">
    <location>
        <begin position="75"/>
        <end position="184"/>
    </location>
</feature>
<keyword evidence="3" id="KW-0812">Transmembrane</keyword>
<evidence type="ECO:0000256" key="6">
    <source>
        <dbReference type="ARBA" id="ARBA00023136"/>
    </source>
</evidence>
<comment type="subcellular location">
    <subcellularLocation>
        <location evidence="1">Membrane</location>
    </subcellularLocation>
</comment>
<dbReference type="PANTHER" id="PTHR23063:SF52">
    <property type="entry name" value="LYSOPHOSPHATIDYLCHOLINE ACYLTRANSFERASE"/>
    <property type="match status" value="1"/>
</dbReference>
<evidence type="ECO:0000256" key="2">
    <source>
        <dbReference type="ARBA" id="ARBA00022679"/>
    </source>
</evidence>
<evidence type="ECO:0000256" key="8">
    <source>
        <dbReference type="SAM" id="MobiDB-lite"/>
    </source>
</evidence>
<reference evidence="11" key="1">
    <citation type="submission" date="2016-10" db="EMBL/GenBank/DDBJ databases">
        <authorList>
            <person name="Varghese N."/>
            <person name="Submissions S."/>
        </authorList>
    </citation>
    <scope>NUCLEOTIDE SEQUENCE [LARGE SCALE GENOMIC DNA]</scope>
    <source>
        <strain evidence="11">CECT 8338</strain>
    </source>
</reference>